<keyword evidence="3" id="KW-1185">Reference proteome</keyword>
<proteinExistence type="predicted"/>
<gene>
    <name evidence="2" type="ORF">PYV00_02195</name>
</gene>
<dbReference type="InterPro" id="IPR032710">
    <property type="entry name" value="NTF2-like_dom_sf"/>
</dbReference>
<reference evidence="2 3" key="1">
    <citation type="submission" date="2023-03" db="EMBL/GenBank/DDBJ databases">
        <title>NovoSphingobium album sp. nov. isolated from polycyclic aromatic hydrocarbons- and heavy-metal polluted soil.</title>
        <authorList>
            <person name="Liu Z."/>
            <person name="Wang K."/>
        </authorList>
    </citation>
    <scope>NUCLEOTIDE SEQUENCE [LARGE SCALE GENOMIC DNA]</scope>
    <source>
        <strain evidence="2 3">H3SJ31-1</strain>
    </source>
</reference>
<dbReference type="EMBL" id="JARESE010000005">
    <property type="protein sequence ID" value="MDE8650528.1"/>
    <property type="molecule type" value="Genomic_DNA"/>
</dbReference>
<evidence type="ECO:0000313" key="2">
    <source>
        <dbReference type="EMBL" id="MDE8650528.1"/>
    </source>
</evidence>
<organism evidence="2 3">
    <name type="scientific">Novosphingobium album</name>
    <name type="common">ex Liu et al. 2023</name>
    <dbReference type="NCBI Taxonomy" id="3031130"/>
    <lineage>
        <taxon>Bacteria</taxon>
        <taxon>Pseudomonadati</taxon>
        <taxon>Pseudomonadota</taxon>
        <taxon>Alphaproteobacteria</taxon>
        <taxon>Sphingomonadales</taxon>
        <taxon>Sphingomonadaceae</taxon>
        <taxon>Novosphingobium</taxon>
    </lineage>
</organism>
<dbReference type="RefSeq" id="WP_275226622.1">
    <property type="nucleotide sequence ID" value="NZ_JARESE010000005.1"/>
</dbReference>
<feature type="chain" id="PRO_5047098553" evidence="1">
    <location>
        <begin position="23"/>
        <end position="243"/>
    </location>
</feature>
<feature type="signal peptide" evidence="1">
    <location>
        <begin position="1"/>
        <end position="22"/>
    </location>
</feature>
<accession>A0ABT5WKF4</accession>
<dbReference type="Proteomes" id="UP001216253">
    <property type="component" value="Unassembled WGS sequence"/>
</dbReference>
<comment type="caution">
    <text evidence="2">The sequence shown here is derived from an EMBL/GenBank/DDBJ whole genome shotgun (WGS) entry which is preliminary data.</text>
</comment>
<name>A0ABT5WKF4_9SPHN</name>
<dbReference type="SUPFAM" id="SSF54427">
    <property type="entry name" value="NTF2-like"/>
    <property type="match status" value="1"/>
</dbReference>
<evidence type="ECO:0000313" key="3">
    <source>
        <dbReference type="Proteomes" id="UP001216253"/>
    </source>
</evidence>
<evidence type="ECO:0000256" key="1">
    <source>
        <dbReference type="SAM" id="SignalP"/>
    </source>
</evidence>
<sequence length="243" mass="25317">MQRRAPLLLALAALAVASGAHGQGRPRGGPWGGGRPYANPSAIVAAEIAFNRLAQEKGQWTAFREFAAEDAVMFVPQPVNARGWLKGRANPPASVRWQPGAVWMSCDGSLALSKGAWQRPDGSTGYFTTIWRRNKKDAYEWILDQGDALAQPLDTPDMIAGTVADCDAARRGPPPGGGKVKFAPAAPGPLAPGASGGGASLDGTLSYAYSVGPDNGRTLTVSLRKNGAMEQVLDSRVAPGPAS</sequence>
<protein>
    <submittedName>
        <fullName evidence="2">Uncharacterized protein</fullName>
    </submittedName>
</protein>
<keyword evidence="1" id="KW-0732">Signal</keyword>